<protein>
    <submittedName>
        <fullName evidence="2">Uncharacterized protein</fullName>
    </submittedName>
</protein>
<accession>A0AAJ1D294</accession>
<proteinExistence type="predicted"/>
<name>A0AAJ1D294_PANAN</name>
<dbReference type="Proteomes" id="UP001208888">
    <property type="component" value="Unassembled WGS sequence"/>
</dbReference>
<dbReference type="AlphaFoldDB" id="A0AAJ1D294"/>
<evidence type="ECO:0000313" key="2">
    <source>
        <dbReference type="EMBL" id="MCW0345923.1"/>
    </source>
</evidence>
<feature type="region of interest" description="Disordered" evidence="1">
    <location>
        <begin position="36"/>
        <end position="59"/>
    </location>
</feature>
<organism evidence="2 3">
    <name type="scientific">Pantoea ananas</name>
    <name type="common">Erwinia uredovora</name>
    <dbReference type="NCBI Taxonomy" id="553"/>
    <lineage>
        <taxon>Bacteria</taxon>
        <taxon>Pseudomonadati</taxon>
        <taxon>Pseudomonadota</taxon>
        <taxon>Gammaproteobacteria</taxon>
        <taxon>Enterobacterales</taxon>
        <taxon>Erwiniaceae</taxon>
        <taxon>Pantoea</taxon>
    </lineage>
</organism>
<feature type="compositionally biased region" description="Low complexity" evidence="1">
    <location>
        <begin position="39"/>
        <end position="52"/>
    </location>
</feature>
<gene>
    <name evidence="2" type="ORF">NB703_004016</name>
</gene>
<dbReference type="EMBL" id="JANFVX010000021">
    <property type="protein sequence ID" value="MCW0345923.1"/>
    <property type="molecule type" value="Genomic_DNA"/>
</dbReference>
<dbReference type="RefSeq" id="WP_028722870.1">
    <property type="nucleotide sequence ID" value="NZ_CP060818.1"/>
</dbReference>
<evidence type="ECO:0000256" key="1">
    <source>
        <dbReference type="SAM" id="MobiDB-lite"/>
    </source>
</evidence>
<sequence>MQNADDYLNLLDDVLDGPEESIIIVNLPERHSAYSSCPQQRVSARASQPAAQPRREIVL</sequence>
<reference evidence="2" key="1">
    <citation type="submission" date="2022-06" db="EMBL/GenBank/DDBJ databases">
        <title>Dynamics of rice microbiomes reveals core vertical transmitted seed endophytes.</title>
        <authorList>
            <person name="Liao K."/>
            <person name="Zhang X."/>
        </authorList>
    </citation>
    <scope>NUCLEOTIDE SEQUENCE</scope>
    <source>
        <strain evidence="2">JT1-17</strain>
    </source>
</reference>
<comment type="caution">
    <text evidence="2">The sequence shown here is derived from an EMBL/GenBank/DDBJ whole genome shotgun (WGS) entry which is preliminary data.</text>
</comment>
<evidence type="ECO:0000313" key="3">
    <source>
        <dbReference type="Proteomes" id="UP001208888"/>
    </source>
</evidence>